<evidence type="ECO:0000256" key="2">
    <source>
        <dbReference type="ARBA" id="ARBA00012543"/>
    </source>
</evidence>
<dbReference type="OrthoDB" id="370884at2759"/>
<feature type="transmembrane region" description="Helical" evidence="14">
    <location>
        <begin position="450"/>
        <end position="469"/>
    </location>
</feature>
<keyword evidence="6 14" id="KW-0812">Transmembrane</keyword>
<evidence type="ECO:0000256" key="6">
    <source>
        <dbReference type="ARBA" id="ARBA00022692"/>
    </source>
</evidence>
<comment type="catalytic activity">
    <reaction evidence="12">
        <text>[(1-&gt;4)-N-acetyl-beta-D-glucosaminyl](n) + UDP-N-acetyl-alpha-D-glucosamine = [(1-&gt;4)-N-acetyl-beta-D-glucosaminyl](n+1) + UDP + H(+)</text>
        <dbReference type="Rhea" id="RHEA:16637"/>
        <dbReference type="Rhea" id="RHEA-COMP:9593"/>
        <dbReference type="Rhea" id="RHEA-COMP:9595"/>
        <dbReference type="ChEBI" id="CHEBI:15378"/>
        <dbReference type="ChEBI" id="CHEBI:17029"/>
        <dbReference type="ChEBI" id="CHEBI:57705"/>
        <dbReference type="ChEBI" id="CHEBI:58223"/>
        <dbReference type="EC" id="2.4.1.16"/>
    </reaction>
</comment>
<comment type="similarity">
    <text evidence="11">Belongs to the chitin synthase family. Class IV subfamily.</text>
</comment>
<name>A0A6J8AF65_MYTCO</name>
<sequence>MLNRRRDDRDRDFRGSGKTKLKFMPDSPLAKTEAGYFDYNRPSVRKNPTPKIYVCATMWHETEREMKQILQSLFRLDNDQCARKNAQKFFDVVDPDYYEFEAHIFFDDAFEPHDDDEYEYHVNSFVKQFMRVLDDAASKVHNVNIKLPPPTKYPTPYGGRLEWTLPGNNKLSAHLKDKAKVRHKKRWSQVMYMYYLLGFKLLSEPLDSKRKQTLADNTYILALDGDVDFKPSAVQLLVDRMKKNEKVGAACGRIHPIGTGPMIWYQKFEYAVSHWLQKATEHMIGCVLCSPGCFSLFRASALMDDNVMRKYTSISTEARHYVQFDQGEDRWLCTLLLQQGYRVEYSAAADALTYAPEGFDEFYNQRRRWSPSTMANILDLLGDWKNLLFAGILSLIYALVMMVVVVGLGLEMKLEGICSPTTIFMIFIVGIFIISAILHPQEFYCLLHGALYFLLIPSMSMLLMIYSICNLHVVSWGTRENAIAAQPDKPKTKTQDSKIASILSKFADNKNEETSSYAFSFGNLFKCLCCPKEPVNTAESKFAEILAGLEQLEQKIVKQQQPNDVNKPETENNIDTDEMKRKASEKKEVEVGVRYNPIFQQKALPHEDDTPYWIHDADIGHGKIRYINKEEKHFWKELIRQYLYPLQSDTQQQKKMQTDLIQLRNKASLMFFMLNALFIIIIFSLQYSNAISNTGLTIPIPCKDTKGNNLSLEPISMFFMAVFGIALLIQFISMIFHRLGTFLHIMASTEVNCMRPNQNEVTSMDITSKVQLVKEMQRFEDDEDARSISTIGSDGEEDSSVTMDDSPKVRRRKPLRQILKNKRRDTPHTGNLGGKFLKNFLDLAKDLEKEGSQKEASLKEGKGRKGSRGSGKRSKKALKAIELLEHSKENKESILTKAEAIKDKWQRLAKSTRPDSSGSGDKWGSLLRSVIGQSRTSLNTISEDDKRSSWFQSIGKKMRRTNSEFSLPDIGSWSNRNSYAEPILNIISDELEPGDMEVGATSKNIPASKSAGSSKNETRAIIERITEQKNENIYDTADFIPSEVNSDSESDSDISVMKSDSTSKSDSSQPQMSVQLQDIELKSSENNDTGKLQKGASENLSDYDTYIQKTLSNLPAGASEKLSDYDTYIQKTLSNLPAGASEKLSDYDTYIQKTLSNLPAGASEKLSDYDTYIQKTLSNLPAGASEKLSDYDTYIQKTLSNLPAGASEKLSDYDTYIQKTLSNLPAGASEKLSDYDTNIQKTLSNLPAGASEKFSDYDTYIQKTLSNLPAGASEKLSDYDTYIQKSEEC</sequence>
<evidence type="ECO:0000256" key="7">
    <source>
        <dbReference type="ARBA" id="ARBA00022989"/>
    </source>
</evidence>
<evidence type="ECO:0000256" key="14">
    <source>
        <dbReference type="SAM" id="Phobius"/>
    </source>
</evidence>
<feature type="transmembrane region" description="Helical" evidence="14">
    <location>
        <begin position="669"/>
        <end position="687"/>
    </location>
</feature>
<comment type="subcellular location">
    <subcellularLocation>
        <location evidence="1">Cell membrane</location>
        <topology evidence="1">Multi-pass membrane protein</topology>
    </subcellularLocation>
</comment>
<feature type="transmembrane region" description="Helical" evidence="14">
    <location>
        <begin position="417"/>
        <end position="438"/>
    </location>
</feature>
<keyword evidence="16" id="KW-1185">Reference proteome</keyword>
<evidence type="ECO:0000256" key="5">
    <source>
        <dbReference type="ARBA" id="ARBA00022679"/>
    </source>
</evidence>
<dbReference type="CDD" id="cd04190">
    <property type="entry name" value="Chitin_synth_C"/>
    <property type="match status" value="1"/>
</dbReference>
<proteinExistence type="inferred from homology"/>
<dbReference type="GO" id="GO:0004100">
    <property type="term" value="F:chitin synthase activity"/>
    <property type="evidence" value="ECO:0007669"/>
    <property type="project" value="UniProtKB-EC"/>
</dbReference>
<evidence type="ECO:0000256" key="9">
    <source>
        <dbReference type="ARBA" id="ARBA00023136"/>
    </source>
</evidence>
<dbReference type="PANTHER" id="PTHR22914">
    <property type="entry name" value="CHITIN SYNTHASE"/>
    <property type="match status" value="1"/>
</dbReference>
<gene>
    <name evidence="15" type="ORF">MCOR_6792</name>
</gene>
<dbReference type="InterPro" id="IPR004835">
    <property type="entry name" value="Chitin_synth"/>
</dbReference>
<feature type="region of interest" description="Disordered" evidence="13">
    <location>
        <begin position="997"/>
        <end position="1018"/>
    </location>
</feature>
<evidence type="ECO:0000256" key="10">
    <source>
        <dbReference type="ARBA" id="ARBA00023180"/>
    </source>
</evidence>
<feature type="compositionally biased region" description="Polar residues" evidence="13">
    <location>
        <begin position="1086"/>
        <end position="1097"/>
    </location>
</feature>
<dbReference type="InterPro" id="IPR029044">
    <property type="entry name" value="Nucleotide-diphossugar_trans"/>
</dbReference>
<evidence type="ECO:0000256" key="12">
    <source>
        <dbReference type="ARBA" id="ARBA00048014"/>
    </source>
</evidence>
<feature type="transmembrane region" description="Helical" evidence="14">
    <location>
        <begin position="715"/>
        <end position="736"/>
    </location>
</feature>
<protein>
    <recommendedName>
        <fullName evidence="2">chitin synthase</fullName>
        <ecNumber evidence="2">2.4.1.16</ecNumber>
    </recommendedName>
</protein>
<dbReference type="PANTHER" id="PTHR22914:SF42">
    <property type="entry name" value="CHITIN SYNTHASE"/>
    <property type="match status" value="1"/>
</dbReference>
<keyword evidence="10" id="KW-0325">Glycoprotein</keyword>
<accession>A0A6J8AF65</accession>
<keyword evidence="5 15" id="KW-0808">Transferase</keyword>
<feature type="compositionally biased region" description="Polar residues" evidence="13">
    <location>
        <begin position="1001"/>
        <end position="1015"/>
    </location>
</feature>
<feature type="region of interest" description="Disordered" evidence="13">
    <location>
        <begin position="851"/>
        <end position="876"/>
    </location>
</feature>
<keyword evidence="4 15" id="KW-0328">Glycosyltransferase</keyword>
<feature type="compositionally biased region" description="Basic residues" evidence="13">
    <location>
        <begin position="864"/>
        <end position="876"/>
    </location>
</feature>
<dbReference type="GO" id="GO:0006031">
    <property type="term" value="P:chitin biosynthetic process"/>
    <property type="evidence" value="ECO:0007669"/>
    <property type="project" value="TreeGrafter"/>
</dbReference>
<feature type="region of interest" description="Disordered" evidence="13">
    <location>
        <begin position="780"/>
        <end position="833"/>
    </location>
</feature>
<feature type="region of interest" description="Disordered" evidence="13">
    <location>
        <begin position="1039"/>
        <end position="1097"/>
    </location>
</feature>
<evidence type="ECO:0000256" key="4">
    <source>
        <dbReference type="ARBA" id="ARBA00022676"/>
    </source>
</evidence>
<dbReference type="FunFam" id="3.90.550.10:FF:000139">
    <property type="entry name" value="Chitin synthase 8"/>
    <property type="match status" value="1"/>
</dbReference>
<dbReference type="Proteomes" id="UP000507470">
    <property type="component" value="Unassembled WGS sequence"/>
</dbReference>
<dbReference type="EC" id="2.4.1.16" evidence="2"/>
<organism evidence="15 16">
    <name type="scientific">Mytilus coruscus</name>
    <name type="common">Sea mussel</name>
    <dbReference type="NCBI Taxonomy" id="42192"/>
    <lineage>
        <taxon>Eukaryota</taxon>
        <taxon>Metazoa</taxon>
        <taxon>Spiralia</taxon>
        <taxon>Lophotrochozoa</taxon>
        <taxon>Mollusca</taxon>
        <taxon>Bivalvia</taxon>
        <taxon>Autobranchia</taxon>
        <taxon>Pteriomorphia</taxon>
        <taxon>Mytilida</taxon>
        <taxon>Mytiloidea</taxon>
        <taxon>Mytilidae</taxon>
        <taxon>Mytilinae</taxon>
        <taxon>Mytilus</taxon>
    </lineage>
</organism>
<evidence type="ECO:0000256" key="13">
    <source>
        <dbReference type="SAM" id="MobiDB-lite"/>
    </source>
</evidence>
<feature type="compositionally biased region" description="Low complexity" evidence="13">
    <location>
        <begin position="1053"/>
        <end position="1074"/>
    </location>
</feature>
<evidence type="ECO:0000313" key="15">
    <source>
        <dbReference type="EMBL" id="CAC5366537.1"/>
    </source>
</evidence>
<evidence type="ECO:0000256" key="3">
    <source>
        <dbReference type="ARBA" id="ARBA00022475"/>
    </source>
</evidence>
<evidence type="ECO:0000256" key="8">
    <source>
        <dbReference type="ARBA" id="ARBA00023054"/>
    </source>
</evidence>
<keyword evidence="7 14" id="KW-1133">Transmembrane helix</keyword>
<keyword evidence="3" id="KW-1003">Cell membrane</keyword>
<dbReference type="SUPFAM" id="SSF53448">
    <property type="entry name" value="Nucleotide-diphospho-sugar transferases"/>
    <property type="match status" value="1"/>
</dbReference>
<dbReference type="Pfam" id="PF03142">
    <property type="entry name" value="Chitin_synth_2"/>
    <property type="match status" value="1"/>
</dbReference>
<feature type="compositionally biased region" description="Basic and acidic residues" evidence="13">
    <location>
        <begin position="851"/>
        <end position="863"/>
    </location>
</feature>
<dbReference type="GO" id="GO:0005886">
    <property type="term" value="C:plasma membrane"/>
    <property type="evidence" value="ECO:0007669"/>
    <property type="project" value="UniProtKB-SubCell"/>
</dbReference>
<dbReference type="Gene3D" id="3.90.550.10">
    <property type="entry name" value="Spore Coat Polysaccharide Biosynthesis Protein SpsA, Chain A"/>
    <property type="match status" value="1"/>
</dbReference>
<evidence type="ECO:0000256" key="1">
    <source>
        <dbReference type="ARBA" id="ARBA00004651"/>
    </source>
</evidence>
<keyword evidence="9 14" id="KW-0472">Membrane</keyword>
<evidence type="ECO:0000313" key="16">
    <source>
        <dbReference type="Proteomes" id="UP000507470"/>
    </source>
</evidence>
<keyword evidence="8" id="KW-0175">Coiled coil</keyword>
<reference evidence="15 16" key="1">
    <citation type="submission" date="2020-06" db="EMBL/GenBank/DDBJ databases">
        <authorList>
            <person name="Li R."/>
            <person name="Bekaert M."/>
        </authorList>
    </citation>
    <scope>NUCLEOTIDE SEQUENCE [LARGE SCALE GENOMIC DNA]</scope>
    <source>
        <strain evidence="16">wild</strain>
    </source>
</reference>
<feature type="compositionally biased region" description="Basic residues" evidence="13">
    <location>
        <begin position="809"/>
        <end position="825"/>
    </location>
</feature>
<feature type="transmembrane region" description="Helical" evidence="14">
    <location>
        <begin position="387"/>
        <end position="410"/>
    </location>
</feature>
<dbReference type="EMBL" id="CACVKT020001289">
    <property type="protein sequence ID" value="CAC5366537.1"/>
    <property type="molecule type" value="Genomic_DNA"/>
</dbReference>
<evidence type="ECO:0000256" key="11">
    <source>
        <dbReference type="ARBA" id="ARBA00046329"/>
    </source>
</evidence>